<reference evidence="2 3" key="1">
    <citation type="submission" date="2023-11" db="EMBL/GenBank/DDBJ databases">
        <title>MicrobeMod: A computational toolkit for identifying prokaryotic methylation and restriction-modification with nanopore sequencing.</title>
        <authorList>
            <person name="Crits-Christoph A."/>
            <person name="Kang S.C."/>
            <person name="Lee H."/>
            <person name="Ostrov N."/>
        </authorList>
    </citation>
    <scope>NUCLEOTIDE SEQUENCE [LARGE SCALE GENOMIC DNA]</scope>
    <source>
        <strain evidence="2 3">ATCC 25935</strain>
    </source>
</reference>
<organism evidence="2 3">
    <name type="scientific">Duganella zoogloeoides</name>
    <dbReference type="NCBI Taxonomy" id="75659"/>
    <lineage>
        <taxon>Bacteria</taxon>
        <taxon>Pseudomonadati</taxon>
        <taxon>Pseudomonadota</taxon>
        <taxon>Betaproteobacteria</taxon>
        <taxon>Burkholderiales</taxon>
        <taxon>Oxalobacteraceae</taxon>
        <taxon>Telluria group</taxon>
        <taxon>Duganella</taxon>
    </lineage>
</organism>
<keyword evidence="3" id="KW-1185">Reference proteome</keyword>
<dbReference type="EMBL" id="CP140152">
    <property type="protein sequence ID" value="WQH04656.1"/>
    <property type="molecule type" value="Genomic_DNA"/>
</dbReference>
<gene>
    <name evidence="2" type="ORF">SR858_27060</name>
</gene>
<name>A0ABZ0XYH7_9BURK</name>
<proteinExistence type="predicted"/>
<keyword evidence="1" id="KW-0175">Coiled coil</keyword>
<dbReference type="RefSeq" id="WP_019924096.1">
    <property type="nucleotide sequence ID" value="NZ_CP140152.1"/>
</dbReference>
<protein>
    <submittedName>
        <fullName evidence="2">Uncharacterized protein</fullName>
    </submittedName>
</protein>
<dbReference type="Proteomes" id="UP001326110">
    <property type="component" value="Chromosome"/>
</dbReference>
<evidence type="ECO:0000313" key="3">
    <source>
        <dbReference type="Proteomes" id="UP001326110"/>
    </source>
</evidence>
<evidence type="ECO:0000313" key="2">
    <source>
        <dbReference type="EMBL" id="WQH04656.1"/>
    </source>
</evidence>
<accession>A0ABZ0XYH7</accession>
<evidence type="ECO:0000256" key="1">
    <source>
        <dbReference type="SAM" id="Coils"/>
    </source>
</evidence>
<dbReference type="GeneID" id="43165668"/>
<feature type="coiled-coil region" evidence="1">
    <location>
        <begin position="21"/>
        <end position="80"/>
    </location>
</feature>
<sequence>MQQAEPARLHVTAHEQRARDRDRLAILRQELDAELAAVQENIAHSRGLAHEPLQRSREQLRRHQQNIRDLHAEISRAVKATK</sequence>